<accession>A0A170WDH3</accession>
<dbReference type="GO" id="GO:0004421">
    <property type="term" value="F:hydroxymethylglutaryl-CoA synthase activity"/>
    <property type="evidence" value="ECO:0007669"/>
    <property type="project" value="UniProtKB-EC"/>
</dbReference>
<proteinExistence type="predicted"/>
<reference evidence="1" key="1">
    <citation type="submission" date="2016-04" db="EMBL/GenBank/DDBJ databases">
        <authorList>
            <person name="Calderon-Fernandez G.M.Sr."/>
        </authorList>
    </citation>
    <scope>NUCLEOTIDE SEQUENCE</scope>
    <source>
        <strain evidence="1">Int1</strain>
        <tissue evidence="1">Integument</tissue>
    </source>
</reference>
<evidence type="ECO:0000313" key="1">
    <source>
        <dbReference type="EMBL" id="JAR97491.1"/>
    </source>
</evidence>
<dbReference type="EMBL" id="GEMB01005832">
    <property type="protein sequence ID" value="JAR97491.1"/>
    <property type="molecule type" value="Transcribed_RNA"/>
</dbReference>
<name>A0A170WDH3_TRIIF</name>
<keyword evidence="1" id="KW-0012">Acyltransferase</keyword>
<reference evidence="1" key="2">
    <citation type="journal article" date="2017" name="J. Med. Entomol.">
        <title>Transcriptome Analysis of the Triatoma infestans (Hemiptera: Reduviidae) Integument.</title>
        <authorList>
            <person name="Calderon-Fernandez G.M."/>
            <person name="Moriconi D.E."/>
            <person name="Dulbecco A.B."/>
            <person name="Juarez M.P."/>
        </authorList>
    </citation>
    <scope>NUCLEOTIDE SEQUENCE</scope>
    <source>
        <strain evidence="1">Int1</strain>
        <tissue evidence="1">Integument</tissue>
    </source>
</reference>
<dbReference type="EC" id="2.3.3.10" evidence="1"/>
<protein>
    <submittedName>
        <fullName evidence="1">Hydroxymethylglutaryl-CoA synthase 1</fullName>
        <ecNumber evidence="1">2.3.3.10</ecNumber>
    </submittedName>
</protein>
<organism evidence="1">
    <name type="scientific">Triatoma infestans</name>
    <name type="common">Assassin bug</name>
    <dbReference type="NCBI Taxonomy" id="30076"/>
    <lineage>
        <taxon>Eukaryota</taxon>
        <taxon>Metazoa</taxon>
        <taxon>Ecdysozoa</taxon>
        <taxon>Arthropoda</taxon>
        <taxon>Hexapoda</taxon>
        <taxon>Insecta</taxon>
        <taxon>Pterygota</taxon>
        <taxon>Neoptera</taxon>
        <taxon>Paraneoptera</taxon>
        <taxon>Hemiptera</taxon>
        <taxon>Heteroptera</taxon>
        <taxon>Panheteroptera</taxon>
        <taxon>Cimicomorpha</taxon>
        <taxon>Reduviidae</taxon>
        <taxon>Triatominae</taxon>
        <taxon>Triatoma</taxon>
    </lineage>
</organism>
<keyword evidence="1" id="KW-0808">Transferase</keyword>
<sequence>MVITRDMVFKEY</sequence>